<dbReference type="AlphaFoldDB" id="A0A1F8FVZ4"/>
<sequence length="124" mass="13067">MIKFLLFSAGALGIFFMTPIAKDLKTSAIEVVNPASAQRRVLGDLDKKIDAISETVNSKQFSSLSTSDKIKQLNNLLDNAQGSMAAAQAEAERGDLAAAISTLVRKVVPLPGDPQPTVAVCPTP</sequence>
<name>A0A1F8FVZ4_9BACT</name>
<accession>A0A1F8FVZ4</accession>
<reference evidence="1 2" key="1">
    <citation type="journal article" date="2016" name="Nat. Commun.">
        <title>Thousands of microbial genomes shed light on interconnected biogeochemical processes in an aquifer system.</title>
        <authorList>
            <person name="Anantharaman K."/>
            <person name="Brown C.T."/>
            <person name="Hug L.A."/>
            <person name="Sharon I."/>
            <person name="Castelle C.J."/>
            <person name="Probst A.J."/>
            <person name="Thomas B.C."/>
            <person name="Singh A."/>
            <person name="Wilkins M.J."/>
            <person name="Karaoz U."/>
            <person name="Brodie E.L."/>
            <person name="Williams K.H."/>
            <person name="Hubbard S.S."/>
            <person name="Banfield J.F."/>
        </authorList>
    </citation>
    <scope>NUCLEOTIDE SEQUENCE [LARGE SCALE GENOMIC DNA]</scope>
</reference>
<evidence type="ECO:0000313" key="2">
    <source>
        <dbReference type="Proteomes" id="UP000178117"/>
    </source>
</evidence>
<gene>
    <name evidence="1" type="ORF">A3C88_02965</name>
</gene>
<comment type="caution">
    <text evidence="1">The sequence shown here is derived from an EMBL/GenBank/DDBJ whole genome shotgun (WGS) entry which is preliminary data.</text>
</comment>
<protein>
    <submittedName>
        <fullName evidence="1">Uncharacterized protein</fullName>
    </submittedName>
</protein>
<organism evidence="1 2">
    <name type="scientific">Candidatus Yanofskybacteria bacterium RIFCSPHIGHO2_02_FULL_50_12</name>
    <dbReference type="NCBI Taxonomy" id="1802685"/>
    <lineage>
        <taxon>Bacteria</taxon>
        <taxon>Candidatus Yanofskyibacteriota</taxon>
    </lineage>
</organism>
<evidence type="ECO:0000313" key="1">
    <source>
        <dbReference type="EMBL" id="OGN16519.1"/>
    </source>
</evidence>
<dbReference type="Proteomes" id="UP000178117">
    <property type="component" value="Unassembled WGS sequence"/>
</dbReference>
<proteinExistence type="predicted"/>
<dbReference type="EMBL" id="MGJZ01000031">
    <property type="protein sequence ID" value="OGN16519.1"/>
    <property type="molecule type" value="Genomic_DNA"/>
</dbReference>